<dbReference type="InterPro" id="IPR016040">
    <property type="entry name" value="NAD(P)-bd_dom"/>
</dbReference>
<accession>A0A652NEB5</accession>
<evidence type="ECO:0000313" key="2">
    <source>
        <dbReference type="EMBL" id="TYC46469.1"/>
    </source>
</evidence>
<dbReference type="InterPro" id="IPR036291">
    <property type="entry name" value="NAD(P)-bd_dom_sf"/>
</dbReference>
<protein>
    <submittedName>
        <fullName evidence="2">NAD-dependent epimerase/dehydratase family protein</fullName>
    </submittedName>
</protein>
<dbReference type="Pfam" id="PF13460">
    <property type="entry name" value="NAD_binding_10"/>
    <property type="match status" value="1"/>
</dbReference>
<dbReference type="InterPro" id="IPR051606">
    <property type="entry name" value="Polyketide_Oxido-like"/>
</dbReference>
<dbReference type="GO" id="GO:0016646">
    <property type="term" value="F:oxidoreductase activity, acting on the CH-NH group of donors, NAD or NADP as acceptor"/>
    <property type="evidence" value="ECO:0007669"/>
    <property type="project" value="TreeGrafter"/>
</dbReference>
<name>A0A652NEB5_9LACO</name>
<feature type="domain" description="NAD(P)-binding" evidence="1">
    <location>
        <begin position="9"/>
        <end position="203"/>
    </location>
</feature>
<gene>
    <name evidence="2" type="ORF">ESZ47_06355</name>
</gene>
<dbReference type="PANTHER" id="PTHR43355">
    <property type="entry name" value="FLAVIN REDUCTASE (NADPH)"/>
    <property type="match status" value="1"/>
</dbReference>
<dbReference type="SUPFAM" id="SSF51735">
    <property type="entry name" value="NAD(P)-binding Rossmann-fold domains"/>
    <property type="match status" value="1"/>
</dbReference>
<comment type="caution">
    <text evidence="2">The sequence shown here is derived from an EMBL/GenBank/DDBJ whole genome shotgun (WGS) entry which is preliminary data.</text>
</comment>
<dbReference type="AlphaFoldDB" id="A0A652NEB5"/>
<dbReference type="RefSeq" id="WP_148605823.1">
    <property type="nucleotide sequence ID" value="NZ_BSUV01000001.1"/>
</dbReference>
<evidence type="ECO:0000259" key="1">
    <source>
        <dbReference type="Pfam" id="PF13460"/>
    </source>
</evidence>
<reference evidence="2 3" key="1">
    <citation type="submission" date="2019-01" db="EMBL/GenBank/DDBJ databases">
        <title>Leuconostoc litchii sp. nov., a novel lactic acid bacterium isolated from lychee.</title>
        <authorList>
            <person name="Wang L.-T."/>
        </authorList>
    </citation>
    <scope>NUCLEOTIDE SEQUENCE [LARGE SCALE GENOMIC DNA]</scope>
    <source>
        <strain evidence="2 3">MB7</strain>
    </source>
</reference>
<dbReference type="Gene3D" id="3.40.50.720">
    <property type="entry name" value="NAD(P)-binding Rossmann-like Domain"/>
    <property type="match status" value="1"/>
</dbReference>
<dbReference type="Proteomes" id="UP000442244">
    <property type="component" value="Unassembled WGS sequence"/>
</dbReference>
<proteinExistence type="predicted"/>
<dbReference type="EMBL" id="SDGY01000002">
    <property type="protein sequence ID" value="TYC46469.1"/>
    <property type="molecule type" value="Genomic_DNA"/>
</dbReference>
<dbReference type="OrthoDB" id="9785372at2"/>
<keyword evidence="3" id="KW-1185">Reference proteome</keyword>
<organism evidence="2 3">
    <name type="scientific">Leuconostoc litchii</name>
    <dbReference type="NCBI Taxonomy" id="1981069"/>
    <lineage>
        <taxon>Bacteria</taxon>
        <taxon>Bacillati</taxon>
        <taxon>Bacillota</taxon>
        <taxon>Bacilli</taxon>
        <taxon>Lactobacillales</taxon>
        <taxon>Lactobacillaceae</taxon>
        <taxon>Leuconostoc</taxon>
    </lineage>
</organism>
<dbReference type="PANTHER" id="PTHR43355:SF2">
    <property type="entry name" value="FLAVIN REDUCTASE (NADPH)"/>
    <property type="match status" value="1"/>
</dbReference>
<sequence>MVTKIGIIGATGMAGSAVYQEAQAQGFDVTAIVRSHEKAQNVLGQEVKVLEKDAFSLTKEDLLQFDVIVNGFGTNPKLAYQHTDLAAHLIKLLRETNTPRIIFILGAGSLMLGSDNHLLLEDLKKLPDAASWVAIPDNQKRELDFLRNVDNVNWTGVSPGITFQPGEAKDVKLGQDYLLFDDQKESITNSGTMAKAIVSEISEPTFEKTRFTVINAS</sequence>
<evidence type="ECO:0000313" key="3">
    <source>
        <dbReference type="Proteomes" id="UP000442244"/>
    </source>
</evidence>